<dbReference type="OrthoDB" id="420519at2759"/>
<dbReference type="GO" id="GO:0022857">
    <property type="term" value="F:transmembrane transporter activity"/>
    <property type="evidence" value="ECO:0007669"/>
    <property type="project" value="UniProtKB-UniRule"/>
</dbReference>
<comment type="function">
    <text evidence="6">Choline transporter.</text>
</comment>
<evidence type="ECO:0000313" key="7">
    <source>
        <dbReference type="EMBL" id="JAV97090.1"/>
    </source>
</evidence>
<keyword evidence="5 6" id="KW-0472">Membrane</keyword>
<keyword evidence="4 6" id="KW-1133">Transmembrane helix</keyword>
<protein>
    <recommendedName>
        <fullName evidence="6">Choline transporter-like protein</fullName>
    </recommendedName>
</protein>
<evidence type="ECO:0000256" key="6">
    <source>
        <dbReference type="RuleBase" id="RU368066"/>
    </source>
</evidence>
<organism evidence="7">
    <name type="scientific">Photinus pyralis</name>
    <name type="common">Common eastern firefly</name>
    <name type="synonym">Lampyris pyralis</name>
    <dbReference type="NCBI Taxonomy" id="7054"/>
    <lineage>
        <taxon>Eukaryota</taxon>
        <taxon>Metazoa</taxon>
        <taxon>Ecdysozoa</taxon>
        <taxon>Arthropoda</taxon>
        <taxon>Hexapoda</taxon>
        <taxon>Insecta</taxon>
        <taxon>Pterygota</taxon>
        <taxon>Neoptera</taxon>
        <taxon>Endopterygota</taxon>
        <taxon>Coleoptera</taxon>
        <taxon>Polyphaga</taxon>
        <taxon>Elateriformia</taxon>
        <taxon>Elateroidea</taxon>
        <taxon>Lampyridae</taxon>
        <taxon>Lampyrinae</taxon>
        <taxon>Photinus</taxon>
    </lineage>
</organism>
<dbReference type="AlphaFoldDB" id="A0A1Y1NJL1"/>
<evidence type="ECO:0000313" key="8">
    <source>
        <dbReference type="EMBL" id="KAB0790909.1"/>
    </source>
</evidence>
<feature type="transmembrane region" description="Helical" evidence="6">
    <location>
        <begin position="494"/>
        <end position="514"/>
    </location>
</feature>
<dbReference type="PANTHER" id="PTHR12385">
    <property type="entry name" value="CHOLINE TRANSPORTER-LIKE (SLC FAMILY 44)"/>
    <property type="match status" value="1"/>
</dbReference>
<feature type="transmembrane region" description="Helical" evidence="6">
    <location>
        <begin position="462"/>
        <end position="482"/>
    </location>
</feature>
<evidence type="ECO:0000256" key="1">
    <source>
        <dbReference type="ARBA" id="ARBA00004141"/>
    </source>
</evidence>
<dbReference type="EMBL" id="GEZM01002883">
    <property type="protein sequence ID" value="JAV97090.1"/>
    <property type="molecule type" value="Transcribed_RNA"/>
</dbReference>
<sequence length="573" mass="64535">MESIRTINAAVNLIRGHRQYEQHVNEDEENSSDNVVTGNRERTDVPFIIVQAVSLAALAAFIGYCMVTGDIERITVGHDNCGNVCGKVNSFNVENAEICKAEDMTDKPLFLVSSHACVETCPSGYERFGRRCLSSEHRVTHDSIFDSIGRDFQICTPDIVGLTFLALTFSFVIFLILRYLTAAFVWTVLFGVLFACAALTGFFWYLTETTEGLTPLAIISSIFTIILILVVLVLRRRIELVIQLLKEAGKSITAVPMLLLQPLLTCVALGVAAIAWVYFTLWIESTGSVREIYSGQIVFYKNGLYHFIRWYNLFIMLWMIQFIYGCQNMIIAGTVSRWYFTRNKAALGNPMLTSVSTMLRYHLGTISFGSLLVALVQILRVALRSCRRFQRYLLFLCCLCCVTSRIDECMNYIESFLKYLTRNAYIVTSIHGTEFIKSGTKAFKLILENVLQIAVINSVGDFVLVLSKVLIVVATLLVGVALTQNNVHINNRWAILLLVGAVAYLIAHCFITIYEMAVDTIFICFCEDCEMNDGMTRPYYMSHSLMEFVEKSRTVLNIKSQENVIDNPAVVAI</sequence>
<evidence type="ECO:0000256" key="5">
    <source>
        <dbReference type="ARBA" id="ARBA00023136"/>
    </source>
</evidence>
<feature type="transmembrane region" description="Helical" evidence="6">
    <location>
        <begin position="212"/>
        <end position="234"/>
    </location>
</feature>
<keyword evidence="9" id="KW-1185">Reference proteome</keyword>
<feature type="transmembrane region" description="Helical" evidence="6">
    <location>
        <begin position="361"/>
        <end position="383"/>
    </location>
</feature>
<reference evidence="8 9" key="2">
    <citation type="journal article" date="2018" name="Elife">
        <title>Firefly genomes illuminate parallel origins of bioluminescence in beetles.</title>
        <authorList>
            <person name="Fallon T.R."/>
            <person name="Lower S.E."/>
            <person name="Chang C.H."/>
            <person name="Bessho-Uehara M."/>
            <person name="Martin G.J."/>
            <person name="Bewick A.J."/>
            <person name="Behringer M."/>
            <person name="Debat H.J."/>
            <person name="Wong I."/>
            <person name="Day J.C."/>
            <person name="Suvorov A."/>
            <person name="Silva C.J."/>
            <person name="Stanger-Hall K.F."/>
            <person name="Hall D.W."/>
            <person name="Schmitz R.J."/>
            <person name="Nelson D.R."/>
            <person name="Lewis S.M."/>
            <person name="Shigenobu S."/>
            <person name="Bybee S.M."/>
            <person name="Larracuente A.M."/>
            <person name="Oba Y."/>
            <person name="Weng J.K."/>
        </authorList>
    </citation>
    <scope>NUCLEOTIDE SEQUENCE [LARGE SCALE GENOMIC DNA]</scope>
    <source>
        <strain evidence="8">1611_PpyrPB1</strain>
        <tissue evidence="8">Whole body</tissue>
    </source>
</reference>
<comment type="similarity">
    <text evidence="2 6">Belongs to the CTL (choline transporter-like) family.</text>
</comment>
<name>A0A1Y1NJL1_PHOPY</name>
<evidence type="ECO:0000313" key="9">
    <source>
        <dbReference type="Proteomes" id="UP000327044"/>
    </source>
</evidence>
<feature type="transmembrane region" description="Helical" evidence="6">
    <location>
        <begin position="159"/>
        <end position="177"/>
    </location>
</feature>
<dbReference type="GO" id="GO:0005886">
    <property type="term" value="C:plasma membrane"/>
    <property type="evidence" value="ECO:0007669"/>
    <property type="project" value="UniProtKB-SubCell"/>
</dbReference>
<gene>
    <name evidence="8" type="ORF">PPYR_02709</name>
</gene>
<dbReference type="InterPro" id="IPR007603">
    <property type="entry name" value="Choline_transptr-like"/>
</dbReference>
<dbReference type="PANTHER" id="PTHR12385:SF96">
    <property type="entry name" value="CHOLINE TRANSPORTER-LIKE PROTEIN"/>
    <property type="match status" value="1"/>
</dbReference>
<dbReference type="Proteomes" id="UP000327044">
    <property type="component" value="Unassembled WGS sequence"/>
</dbReference>
<evidence type="ECO:0000256" key="3">
    <source>
        <dbReference type="ARBA" id="ARBA00022692"/>
    </source>
</evidence>
<comment type="subcellular location">
    <subcellularLocation>
        <location evidence="6">Cell membrane</location>
        <topology evidence="6">Multi-pass membrane protein</topology>
    </subcellularLocation>
    <subcellularLocation>
        <location evidence="1">Membrane</location>
        <topology evidence="1">Multi-pass membrane protein</topology>
    </subcellularLocation>
</comment>
<feature type="transmembrane region" description="Helical" evidence="6">
    <location>
        <begin position="310"/>
        <end position="340"/>
    </location>
</feature>
<dbReference type="InParanoid" id="A0A1Y1NJL1"/>
<evidence type="ECO:0000256" key="2">
    <source>
        <dbReference type="ARBA" id="ARBA00007168"/>
    </source>
</evidence>
<reference evidence="7" key="1">
    <citation type="journal article" date="2016" name="Sci. Rep.">
        <title>Molecular characterization of firefly nuptial gifts: a multi-omics approach sheds light on postcopulatory sexual selection.</title>
        <authorList>
            <person name="Al-Wathiqui N."/>
            <person name="Fallon T.R."/>
            <person name="South A."/>
            <person name="Weng J.K."/>
            <person name="Lewis S.M."/>
        </authorList>
    </citation>
    <scope>NUCLEOTIDE SEQUENCE</scope>
</reference>
<proteinExistence type="inferred from homology"/>
<accession>A0A1Y1NJL1</accession>
<evidence type="ECO:0000256" key="4">
    <source>
        <dbReference type="ARBA" id="ARBA00022989"/>
    </source>
</evidence>
<reference evidence="8" key="3">
    <citation type="submission" date="2019-08" db="EMBL/GenBank/DDBJ databases">
        <authorList>
            <consortium name="Photinus pyralis genome working group"/>
            <person name="Fallon T.R."/>
            <person name="Sander Lower S.E."/>
            <person name="Weng J.-K."/>
        </authorList>
    </citation>
    <scope>NUCLEOTIDE SEQUENCE</scope>
    <source>
        <strain evidence="8">1611_PpyrPB1</strain>
        <tissue evidence="8">Whole body</tissue>
    </source>
</reference>
<dbReference type="Pfam" id="PF04515">
    <property type="entry name" value="Choline_transpo"/>
    <property type="match status" value="1"/>
</dbReference>
<feature type="transmembrane region" description="Helical" evidence="6">
    <location>
        <begin position="184"/>
        <end position="206"/>
    </location>
</feature>
<keyword evidence="3 6" id="KW-0812">Transmembrane</keyword>
<feature type="transmembrane region" description="Helical" evidence="6">
    <location>
        <begin position="255"/>
        <end position="279"/>
    </location>
</feature>
<dbReference type="EMBL" id="VVIM01000011">
    <property type="protein sequence ID" value="KAB0790909.1"/>
    <property type="molecule type" value="Genomic_DNA"/>
</dbReference>